<evidence type="ECO:0000256" key="4">
    <source>
        <dbReference type="ARBA" id="ARBA00023180"/>
    </source>
</evidence>
<evidence type="ECO:0000256" key="3">
    <source>
        <dbReference type="ARBA" id="ARBA00022824"/>
    </source>
</evidence>
<dbReference type="EC" id="3.2.1.-" evidence="7"/>
<evidence type="ECO:0000256" key="6">
    <source>
        <dbReference type="PIRSR" id="PIRSR601382-2"/>
    </source>
</evidence>
<dbReference type="InterPro" id="IPR003137">
    <property type="entry name" value="PA_domain"/>
</dbReference>
<keyword evidence="9" id="KW-0732">Signal</keyword>
<evidence type="ECO:0000256" key="5">
    <source>
        <dbReference type="PIRSR" id="PIRSR601382-1"/>
    </source>
</evidence>
<dbReference type="Gene3D" id="1.50.10.10">
    <property type="match status" value="1"/>
</dbReference>
<proteinExistence type="inferred from homology"/>
<protein>
    <recommendedName>
        <fullName evidence="7">alpha-1,2-Mannosidase</fullName>
        <ecNumber evidence="7">3.2.1.-</ecNumber>
    </recommendedName>
</protein>
<feature type="active site" evidence="5">
    <location>
        <position position="278"/>
    </location>
</feature>
<comment type="cofactor">
    <cofactor evidence="6">
        <name>Ca(2+)</name>
        <dbReference type="ChEBI" id="CHEBI:29108"/>
    </cofactor>
</comment>
<evidence type="ECO:0000256" key="2">
    <source>
        <dbReference type="ARBA" id="ARBA00007658"/>
    </source>
</evidence>
<dbReference type="InterPro" id="IPR036026">
    <property type="entry name" value="Seven-hairpin_glycosidases"/>
</dbReference>
<feature type="region of interest" description="Disordered" evidence="8">
    <location>
        <begin position="571"/>
        <end position="607"/>
    </location>
</feature>
<keyword evidence="12" id="KW-1185">Reference proteome</keyword>
<dbReference type="GO" id="GO:0005975">
    <property type="term" value="P:carbohydrate metabolic process"/>
    <property type="evidence" value="ECO:0007669"/>
    <property type="project" value="InterPro"/>
</dbReference>
<sequence length="937" mass="99788">MWSKGCPWHLACAVALLALTWQAGYATSEKDGPSTRHFEGHMFNRTGPVSTAELHALRSEARSMVFFAYNNYMKYAFPRDELRPISCQGHDSQGGLALTLVDALDTLLVMGADVELQHAVGWLADNLDLDIDARVHVFELTIRALGGLLSTHILLERDASLVPGYDNSLLRLAEDLGNRLMPAFDTPSGIPLSWVNLRKGVPVRETRVTCTACAGTLLLEFGVLSRLTGNPKYEMYARNAAEQLHGMRSSQTGLLGNTLNVDTRGWVRRDSGIGAGIDSYYEYLLKAYLVFGDEAYLDMFTDVYTSAMAFMRLPGAWAAHGWLADVHMDTGRLARPWMSSLSAFWPGMQALAGQVADGAALHSNWTAVWNTFGGLPELFDVSGTQRHPLQKGYPLRPELMESTYLLHAATGDPAYLAVGRTLQATLAEGNRQRCGYASVADIATGELEDTMESFFLSETAKYLYLLHSNATALPDFFVFSTEGHLLPPLPHPATDPRPNPGAVDLSDVPEACWQLCMPVSAQESREASNELSRAFPLLPLNASDHGLLRHRRCQACKKVTQAMLHVPPPQVEAASTPAGTGQAACPAPPDQGFPGSPQEAATSENEVQEVGSCPAGGVYASNTQVLHQIACQLQVTPAGKFQCRHAEEVTAASPPLEELSSSTVVLQLSALAVEGPRVVLRVVGGGGEVVLLGMGAAFGPSFEDAAECSEDPERGCTVEGHVVDAHPVRACAPLVNMPATRGALVLVDRGECAFADKVMHVQQAGGRAAIVVNTLGAGELMSMGNDNKGTQPAIPAALITKAAGLALRQSLRAGPINASVRMADGAPEQAAPREASKTLDAAAAAAQAGELMQTQIQLLIPPQSQSWLQEQINAHQGDANTLMASLLAEAAAAMQKLGHLHSGAQQPAELAGQHAGSSAQGAAELTQIETCESELGT</sequence>
<feature type="signal peptide" evidence="9">
    <location>
        <begin position="1"/>
        <end position="26"/>
    </location>
</feature>
<dbReference type="PANTHER" id="PTHR45679:SF5">
    <property type="entry name" value="ER DEGRADATION-ENHANCING ALPHA-MANNOSIDASE-LIKE PROTEIN 1"/>
    <property type="match status" value="1"/>
</dbReference>
<accession>A0AAW1R950</accession>
<feature type="compositionally biased region" description="Low complexity" evidence="8">
    <location>
        <begin position="911"/>
        <end position="923"/>
    </location>
</feature>
<evidence type="ECO:0000256" key="1">
    <source>
        <dbReference type="ARBA" id="ARBA00004240"/>
    </source>
</evidence>
<dbReference type="GO" id="GO:0016020">
    <property type="term" value="C:membrane"/>
    <property type="evidence" value="ECO:0007669"/>
    <property type="project" value="InterPro"/>
</dbReference>
<dbReference type="EMBL" id="JALJOR010000001">
    <property type="protein sequence ID" value="KAK9830164.1"/>
    <property type="molecule type" value="Genomic_DNA"/>
</dbReference>
<organism evidence="11 12">
    <name type="scientific">[Myrmecia] bisecta</name>
    <dbReference type="NCBI Taxonomy" id="41462"/>
    <lineage>
        <taxon>Eukaryota</taxon>
        <taxon>Viridiplantae</taxon>
        <taxon>Chlorophyta</taxon>
        <taxon>core chlorophytes</taxon>
        <taxon>Trebouxiophyceae</taxon>
        <taxon>Trebouxiales</taxon>
        <taxon>Trebouxiaceae</taxon>
        <taxon>Myrmecia</taxon>
    </lineage>
</organism>
<feature type="active site" evidence="5">
    <location>
        <position position="398"/>
    </location>
</feature>
<dbReference type="InterPro" id="IPR046450">
    <property type="entry name" value="PA_dom_sf"/>
</dbReference>
<dbReference type="SUPFAM" id="SSF52025">
    <property type="entry name" value="PA domain"/>
    <property type="match status" value="1"/>
</dbReference>
<evidence type="ECO:0000313" key="12">
    <source>
        <dbReference type="Proteomes" id="UP001489004"/>
    </source>
</evidence>
<feature type="binding site" evidence="6">
    <location>
        <position position="481"/>
    </location>
    <ligand>
        <name>Ca(2+)</name>
        <dbReference type="ChEBI" id="CHEBI:29108"/>
    </ligand>
</feature>
<feature type="active site" description="Proton donor" evidence="5">
    <location>
        <position position="139"/>
    </location>
</feature>
<comment type="caution">
    <text evidence="11">The sequence shown here is derived from an EMBL/GenBank/DDBJ whole genome shotgun (WGS) entry which is preliminary data.</text>
</comment>
<comment type="similarity">
    <text evidence="2 7">Belongs to the glycosyl hydrolase 47 family.</text>
</comment>
<dbReference type="Pfam" id="PF01532">
    <property type="entry name" value="Glyco_hydro_47"/>
    <property type="match status" value="1"/>
</dbReference>
<dbReference type="GO" id="GO:1904380">
    <property type="term" value="P:endoplasmic reticulum mannose trimming"/>
    <property type="evidence" value="ECO:0007669"/>
    <property type="project" value="InterPro"/>
</dbReference>
<evidence type="ECO:0000313" key="11">
    <source>
        <dbReference type="EMBL" id="KAK9830164.1"/>
    </source>
</evidence>
<dbReference type="Proteomes" id="UP001489004">
    <property type="component" value="Unassembled WGS sequence"/>
</dbReference>
<keyword evidence="3" id="KW-0256">Endoplasmic reticulum</keyword>
<dbReference type="AlphaFoldDB" id="A0AAW1R950"/>
<evidence type="ECO:0000259" key="10">
    <source>
        <dbReference type="Pfam" id="PF02225"/>
    </source>
</evidence>
<keyword evidence="7" id="KW-0378">Hydrolase</keyword>
<dbReference type="InterPro" id="IPR001382">
    <property type="entry name" value="Glyco_hydro_47"/>
</dbReference>
<reference evidence="11 12" key="1">
    <citation type="journal article" date="2024" name="Nat. Commun.">
        <title>Phylogenomics reveals the evolutionary origins of lichenization in chlorophyte algae.</title>
        <authorList>
            <person name="Puginier C."/>
            <person name="Libourel C."/>
            <person name="Otte J."/>
            <person name="Skaloud P."/>
            <person name="Haon M."/>
            <person name="Grisel S."/>
            <person name="Petersen M."/>
            <person name="Berrin J.G."/>
            <person name="Delaux P.M."/>
            <person name="Dal Grande F."/>
            <person name="Keller J."/>
        </authorList>
    </citation>
    <scope>NUCLEOTIDE SEQUENCE [LARGE SCALE GENOMIC DNA]</scope>
    <source>
        <strain evidence="11 12">SAG 2043</strain>
    </source>
</reference>
<evidence type="ECO:0000256" key="7">
    <source>
        <dbReference type="RuleBase" id="RU361193"/>
    </source>
</evidence>
<feature type="chain" id="PRO_5043833679" description="alpha-1,2-Mannosidase" evidence="9">
    <location>
        <begin position="27"/>
        <end position="937"/>
    </location>
</feature>
<dbReference type="InterPro" id="IPR012341">
    <property type="entry name" value="6hp_glycosidase-like_sf"/>
</dbReference>
<dbReference type="GO" id="GO:0004571">
    <property type="term" value="F:mannosyl-oligosaccharide 1,2-alpha-mannosidase activity"/>
    <property type="evidence" value="ECO:0007669"/>
    <property type="project" value="InterPro"/>
</dbReference>
<evidence type="ECO:0000256" key="9">
    <source>
        <dbReference type="SAM" id="SignalP"/>
    </source>
</evidence>
<keyword evidence="7" id="KW-0326">Glycosidase</keyword>
<name>A0AAW1R950_9CHLO</name>
<gene>
    <name evidence="11" type="ORF">WJX72_010087</name>
</gene>
<keyword evidence="4" id="KW-0325">Glycoprotein</keyword>
<dbReference type="Pfam" id="PF02225">
    <property type="entry name" value="PA"/>
    <property type="match status" value="1"/>
</dbReference>
<dbReference type="InterPro" id="IPR044674">
    <property type="entry name" value="EDEM1/2/3"/>
</dbReference>
<dbReference type="PRINTS" id="PR00747">
    <property type="entry name" value="GLYHDRLASE47"/>
</dbReference>
<feature type="region of interest" description="Disordered" evidence="8">
    <location>
        <begin position="899"/>
        <end position="924"/>
    </location>
</feature>
<feature type="domain" description="PA" evidence="10">
    <location>
        <begin position="719"/>
        <end position="807"/>
    </location>
</feature>
<dbReference type="PANTHER" id="PTHR45679">
    <property type="entry name" value="ER DEGRADATION-ENHANCING ALPHA-MANNOSIDASE-LIKE PROTEIN 2"/>
    <property type="match status" value="1"/>
</dbReference>
<dbReference type="GO" id="GO:0005509">
    <property type="term" value="F:calcium ion binding"/>
    <property type="evidence" value="ECO:0007669"/>
    <property type="project" value="InterPro"/>
</dbReference>
<evidence type="ECO:0000256" key="8">
    <source>
        <dbReference type="SAM" id="MobiDB-lite"/>
    </source>
</evidence>
<dbReference type="Gene3D" id="3.50.30.30">
    <property type="match status" value="1"/>
</dbReference>
<feature type="active site" description="Proton donor" evidence="5">
    <location>
        <position position="377"/>
    </location>
</feature>
<comment type="subcellular location">
    <subcellularLocation>
        <location evidence="1">Endoplasmic reticulum</location>
    </subcellularLocation>
</comment>
<dbReference type="GO" id="GO:0044322">
    <property type="term" value="C:endoplasmic reticulum quality control compartment"/>
    <property type="evidence" value="ECO:0007669"/>
    <property type="project" value="GOC"/>
</dbReference>
<keyword evidence="6" id="KW-0479">Metal-binding</keyword>
<dbReference type="SUPFAM" id="SSF48225">
    <property type="entry name" value="Seven-hairpin glycosidases"/>
    <property type="match status" value="1"/>
</dbReference>
<keyword evidence="6" id="KW-0106">Calcium</keyword>